<dbReference type="GO" id="GO:0044782">
    <property type="term" value="P:cilium organization"/>
    <property type="evidence" value="ECO:0007669"/>
    <property type="project" value="TreeGrafter"/>
</dbReference>
<keyword evidence="1" id="KW-1185">Reference proteome</keyword>
<protein>
    <submittedName>
        <fullName evidence="2">Uncharacterized protein</fullName>
    </submittedName>
</protein>
<organism evidence="1 2">
    <name type="scientific">Plectus sambesii</name>
    <dbReference type="NCBI Taxonomy" id="2011161"/>
    <lineage>
        <taxon>Eukaryota</taxon>
        <taxon>Metazoa</taxon>
        <taxon>Ecdysozoa</taxon>
        <taxon>Nematoda</taxon>
        <taxon>Chromadorea</taxon>
        <taxon>Plectida</taxon>
        <taxon>Plectina</taxon>
        <taxon>Plectoidea</taxon>
        <taxon>Plectidae</taxon>
        <taxon>Plectus</taxon>
    </lineage>
</organism>
<dbReference type="InterPro" id="IPR028039">
    <property type="entry name" value="CCDC32"/>
</dbReference>
<name>A0A914WAQ3_9BILA</name>
<dbReference type="AlphaFoldDB" id="A0A914WAQ3"/>
<dbReference type="Proteomes" id="UP000887566">
    <property type="component" value="Unplaced"/>
</dbReference>
<evidence type="ECO:0000313" key="2">
    <source>
        <dbReference type="WBParaSite" id="PSAMB.scaffold357size68506.g5165.t1"/>
    </source>
</evidence>
<dbReference type="WBParaSite" id="PSAMB.scaffold357size68506.g5165.t1">
    <property type="protein sequence ID" value="PSAMB.scaffold357size68506.g5165.t1"/>
    <property type="gene ID" value="PSAMB.scaffold357size68506.g5165"/>
</dbReference>
<dbReference type="PANTHER" id="PTHR31800">
    <property type="entry name" value="COILED-COIL DOMAIN-CONTAINING PROTEIN 32"/>
    <property type="match status" value="1"/>
</dbReference>
<proteinExistence type="predicted"/>
<accession>A0A914WAQ3</accession>
<reference evidence="2" key="1">
    <citation type="submission" date="2022-11" db="UniProtKB">
        <authorList>
            <consortium name="WormBaseParasite"/>
        </authorList>
    </citation>
    <scope>IDENTIFICATION</scope>
</reference>
<dbReference type="Pfam" id="PF14989">
    <property type="entry name" value="CCDC32"/>
    <property type="match status" value="1"/>
</dbReference>
<sequence>MEKVDVDDDYVQKLESKLSSVKRSGEGREPNAKQIIQDVADLRKFQIASLLDSNSTTQIEPVESEVLSYNYLERKIAPQKVALTKEELALLVDNDSLASKTAAECTDQSKEV</sequence>
<evidence type="ECO:0000313" key="1">
    <source>
        <dbReference type="Proteomes" id="UP000887566"/>
    </source>
</evidence>
<dbReference type="PANTHER" id="PTHR31800:SF1">
    <property type="entry name" value="COILED-COIL DOMAIN-CONTAINING PROTEIN 32"/>
    <property type="match status" value="1"/>
</dbReference>